<dbReference type="InterPro" id="IPR004576">
    <property type="entry name" value="Mfd"/>
</dbReference>
<dbReference type="Pfam" id="PF00271">
    <property type="entry name" value="Helicase_C"/>
    <property type="match status" value="1"/>
</dbReference>
<protein>
    <recommendedName>
        <fullName evidence="12 13">Transcription-repair-coupling factor</fullName>
        <shortName evidence="13">TRCF</shortName>
        <ecNumber evidence="13">3.6.4.-</ecNumber>
    </recommendedName>
</protein>
<evidence type="ECO:0000313" key="17">
    <source>
        <dbReference type="Proteomes" id="UP000028725"/>
    </source>
</evidence>
<proteinExistence type="inferred from homology"/>
<evidence type="ECO:0000256" key="1">
    <source>
        <dbReference type="ARBA" id="ARBA00004496"/>
    </source>
</evidence>
<comment type="caution">
    <text evidence="16">The sequence shown here is derived from an EMBL/GenBank/DDBJ whole genome shotgun (WGS) entry which is preliminary data.</text>
</comment>
<dbReference type="EC" id="3.6.4.-" evidence="13"/>
<dbReference type="InterPro" id="IPR011545">
    <property type="entry name" value="DEAD/DEAH_box_helicase_dom"/>
</dbReference>
<evidence type="ECO:0000256" key="10">
    <source>
        <dbReference type="ARBA" id="ARBA00061104"/>
    </source>
</evidence>
<dbReference type="GO" id="GO:0003684">
    <property type="term" value="F:damaged DNA binding"/>
    <property type="evidence" value="ECO:0007669"/>
    <property type="project" value="InterPro"/>
</dbReference>
<evidence type="ECO:0000313" key="16">
    <source>
        <dbReference type="EMBL" id="KFE71432.1"/>
    </source>
</evidence>
<keyword evidence="3 13" id="KW-0547">Nucleotide-binding</keyword>
<evidence type="ECO:0000256" key="4">
    <source>
        <dbReference type="ARBA" id="ARBA00022763"/>
    </source>
</evidence>
<dbReference type="PROSITE" id="PS51194">
    <property type="entry name" value="HELICASE_CTER"/>
    <property type="match status" value="1"/>
</dbReference>
<dbReference type="Pfam" id="PF03461">
    <property type="entry name" value="TRCF"/>
    <property type="match status" value="1"/>
</dbReference>
<comment type="similarity">
    <text evidence="11 13">In the C-terminal section; belongs to the helicase family. RecG subfamily.</text>
</comment>
<evidence type="ECO:0000256" key="11">
    <source>
        <dbReference type="ARBA" id="ARBA00061399"/>
    </source>
</evidence>
<dbReference type="InterPro" id="IPR036101">
    <property type="entry name" value="CarD-like/TRCF_RID_sf"/>
</dbReference>
<dbReference type="PROSITE" id="PS51192">
    <property type="entry name" value="HELICASE_ATP_BIND_1"/>
    <property type="match status" value="1"/>
</dbReference>
<dbReference type="InterPro" id="IPR001650">
    <property type="entry name" value="Helicase_C-like"/>
</dbReference>
<dbReference type="PATRIC" id="fig|394096.3.peg.1211"/>
<dbReference type="Gene3D" id="3.30.2060.10">
    <property type="entry name" value="Penicillin-binding protein 1b domain"/>
    <property type="match status" value="1"/>
</dbReference>
<dbReference type="GO" id="GO:0016787">
    <property type="term" value="F:hydrolase activity"/>
    <property type="evidence" value="ECO:0007669"/>
    <property type="project" value="UniProtKB-KW"/>
</dbReference>
<dbReference type="Gene3D" id="3.40.50.300">
    <property type="entry name" value="P-loop containing nucleotide triphosphate hydrolases"/>
    <property type="match status" value="2"/>
</dbReference>
<dbReference type="GO" id="GO:0003678">
    <property type="term" value="F:DNA helicase activity"/>
    <property type="evidence" value="ECO:0007669"/>
    <property type="project" value="TreeGrafter"/>
</dbReference>
<dbReference type="SUPFAM" id="SSF52540">
    <property type="entry name" value="P-loop containing nucleoside triphosphate hydrolases"/>
    <property type="match status" value="4"/>
</dbReference>
<dbReference type="InterPro" id="IPR005118">
    <property type="entry name" value="TRCF_C"/>
</dbReference>
<sequence>MDTLFGQKLGVDALRGMTPVPGGDPFAQALERLQPGARVRTQGVHGAARGYVLARLSHSLQVPLVCVAADEEAADALAHDLAFFLGGSGSLLEPKVLRLPADEVLPYDELSPEPTAVSERLGTLFHLSQGTRFPAVVLSLRALLRKVLPPSTMRELSDLVKVGQDFDRDSMARKLASMGYQSSPLVEDPGTFSVRGGILDVFSPLYERPVRLEFFGDTIESIRAFDPDTQRTVDSLKEVFLVPAREVMLTEQTRPRAEATARAAADRINLPTIKLRERLDALREGLPGFGLEGLMPSFFEGGLGTVFDYLRLWAKDPLFYFDDPVGLDRAASELWEELEQSFQAATERQDLTLPPPEHFLTREQADAQLSHLKARVVEGGGLALTPSELPPVMFSFGSTQDLREAILAHHGEEGALTPLVERLQRWREMRVACAIACGTLSQADRLKRLLLERNVMVRIHHEALEDVTRLYEPSIFAHLFTGEVSHGFVDGSGGLALLADEEIFGVRARRRVRRSKRADAFAAGFKDLKEGDLIVHTDFGIGRYAGLTKMQVQGVPGDFLVLEYAGKDKIYLPVSRMRLIQKFTGGDPANVQLDKLGTASWEKTKKRVKEQLLKMAAELLQMAAARKAHPGHAFTAPDRYFHQFEADFEFEETPDQAKAIEDVLADMQKPTPMDRLVCGDVGYGKTEVAMRAAFKATLDRKQVAVLVPTTVLAQQHFLSFKKRFEGYPVNVEVISGLKKPPEVREVLKRAKEGRVDILIGTHKLLAGDVAFKDLGLLVVDEEQRFGVKQKEQLKRLRTQVDVLTLTATPIPRTLHMSMSGVRDMSIIATPPQDRRAIRTFVMKFDPPVIKEAIEREVARGGQVFFVHNRVQSLPSMERLLKELVPNVSVGVAHGQMGEGQLERVMLQFTEKKFQVLLCTSIIESGIDISSANTMIVNRADAFGLAQLYQLRGRVGRSKERAYAYLLVPARRTVTKDAQRRLEVLQNFTELGAGFSIASHDLEIRGAGNLLGEKQSGAIAEIGFDMYAQLLEEAVSELQGQPVRAQIEPDINLSLAALIPDDYVPDVHQRLVFYKRFSQASHPDEVTDLRAELVDRYGEAPDEVDNLSEQTLLKIDMRDIRLRALESGAGRLVVTLGADALLDGHKLAALVQRSKGLYRLTPDLKLIAKVPEGTKGQALVVEAKKVLRDLHTCAQPQA</sequence>
<comment type="similarity">
    <text evidence="10 13">In the N-terminal section; belongs to the UvrB family.</text>
</comment>
<dbReference type="InterPro" id="IPR027417">
    <property type="entry name" value="P-loop_NTPase"/>
</dbReference>
<evidence type="ECO:0000259" key="14">
    <source>
        <dbReference type="PROSITE" id="PS51192"/>
    </source>
</evidence>
<dbReference type="SMART" id="SM00982">
    <property type="entry name" value="TRCF"/>
    <property type="match status" value="1"/>
</dbReference>
<evidence type="ECO:0000256" key="3">
    <source>
        <dbReference type="ARBA" id="ARBA00022741"/>
    </source>
</evidence>
<comment type="subcellular location">
    <subcellularLocation>
        <location evidence="1 13">Cytoplasm</location>
    </subcellularLocation>
</comment>
<dbReference type="InterPro" id="IPR041471">
    <property type="entry name" value="UvrB_inter"/>
</dbReference>
<keyword evidence="6" id="KW-0347">Helicase</keyword>
<dbReference type="CDD" id="cd17991">
    <property type="entry name" value="DEXHc_TRCF"/>
    <property type="match status" value="1"/>
</dbReference>
<dbReference type="GO" id="GO:0006355">
    <property type="term" value="P:regulation of DNA-templated transcription"/>
    <property type="evidence" value="ECO:0007669"/>
    <property type="project" value="UniProtKB-UniRule"/>
</dbReference>
<keyword evidence="5 13" id="KW-0378">Hydrolase</keyword>
<dbReference type="OrthoDB" id="9804325at2"/>
<dbReference type="SMART" id="SM00490">
    <property type="entry name" value="HELICc"/>
    <property type="match status" value="1"/>
</dbReference>
<keyword evidence="7 13" id="KW-0067">ATP-binding</keyword>
<dbReference type="Pfam" id="PF17757">
    <property type="entry name" value="UvrB_inter"/>
    <property type="match status" value="1"/>
</dbReference>
<evidence type="ECO:0000256" key="7">
    <source>
        <dbReference type="ARBA" id="ARBA00022840"/>
    </source>
</evidence>
<evidence type="ECO:0000256" key="12">
    <source>
        <dbReference type="ARBA" id="ARBA00070128"/>
    </source>
</evidence>
<gene>
    <name evidence="13" type="primary">mfd</name>
    <name evidence="16" type="ORF">DB31_3562</name>
</gene>
<comment type="function">
    <text evidence="13">Couples transcription and DNA repair by recognizing RNA polymerase (RNAP) stalled at DNA lesions. Mediates ATP-dependent release of RNAP and its truncated transcript from the DNA, and recruitment of nucleotide excision repair machinery to the damaged site.</text>
</comment>
<evidence type="ECO:0000256" key="13">
    <source>
        <dbReference type="HAMAP-Rule" id="MF_00969"/>
    </source>
</evidence>
<dbReference type="PANTHER" id="PTHR47964">
    <property type="entry name" value="ATP-DEPENDENT DNA HELICASE HOMOLOG RECG, CHLOROPLASTIC"/>
    <property type="match status" value="1"/>
</dbReference>
<keyword evidence="4 13" id="KW-0227">DNA damage</keyword>
<dbReference type="Pfam" id="PF02559">
    <property type="entry name" value="CarD_TRCF_RID"/>
    <property type="match status" value="1"/>
</dbReference>
<dbReference type="Pfam" id="PF00270">
    <property type="entry name" value="DEAD"/>
    <property type="match status" value="1"/>
</dbReference>
<keyword evidence="9 13" id="KW-0234">DNA repair</keyword>
<keyword evidence="17" id="KW-1185">Reference proteome</keyword>
<dbReference type="FunFam" id="3.40.50.300:FF:000546">
    <property type="entry name" value="Transcription-repair-coupling factor"/>
    <property type="match status" value="1"/>
</dbReference>
<dbReference type="PANTHER" id="PTHR47964:SF1">
    <property type="entry name" value="ATP-DEPENDENT DNA HELICASE HOMOLOG RECG, CHLOROPLASTIC"/>
    <property type="match status" value="1"/>
</dbReference>
<keyword evidence="2 13" id="KW-0963">Cytoplasm</keyword>
<dbReference type="SUPFAM" id="SSF143517">
    <property type="entry name" value="TRCF domain-like"/>
    <property type="match status" value="1"/>
</dbReference>
<dbReference type="HAMAP" id="MF_00969">
    <property type="entry name" value="TRCF"/>
    <property type="match status" value="1"/>
</dbReference>
<dbReference type="Gene3D" id="3.40.50.11180">
    <property type="match status" value="1"/>
</dbReference>
<dbReference type="GO" id="GO:0005737">
    <property type="term" value="C:cytoplasm"/>
    <property type="evidence" value="ECO:0007669"/>
    <property type="project" value="UniProtKB-SubCell"/>
</dbReference>
<dbReference type="CDD" id="cd18810">
    <property type="entry name" value="SF2_C_TRCF"/>
    <property type="match status" value="1"/>
</dbReference>
<evidence type="ECO:0000256" key="2">
    <source>
        <dbReference type="ARBA" id="ARBA00022490"/>
    </source>
</evidence>
<dbReference type="Gene3D" id="3.90.1150.50">
    <property type="entry name" value="Transcription-repair-coupling factor, D7 domain"/>
    <property type="match status" value="1"/>
</dbReference>
<dbReference type="STRING" id="394096.DB31_3562"/>
<evidence type="ECO:0000256" key="9">
    <source>
        <dbReference type="ARBA" id="ARBA00023204"/>
    </source>
</evidence>
<dbReference type="SMART" id="SM01058">
    <property type="entry name" value="CarD_TRCF"/>
    <property type="match status" value="1"/>
</dbReference>
<reference evidence="16 17" key="1">
    <citation type="submission" date="2014-04" db="EMBL/GenBank/DDBJ databases">
        <title>Genome assembly of Hyalangium minutum DSM 14724.</title>
        <authorList>
            <person name="Sharma G."/>
            <person name="Subramanian S."/>
        </authorList>
    </citation>
    <scope>NUCLEOTIDE SEQUENCE [LARGE SCALE GENOMIC DNA]</scope>
    <source>
        <strain evidence="16 17">DSM 14724</strain>
    </source>
</reference>
<dbReference type="SMART" id="SM00487">
    <property type="entry name" value="DEXDc"/>
    <property type="match status" value="1"/>
</dbReference>
<organism evidence="16 17">
    <name type="scientific">Hyalangium minutum</name>
    <dbReference type="NCBI Taxonomy" id="394096"/>
    <lineage>
        <taxon>Bacteria</taxon>
        <taxon>Pseudomonadati</taxon>
        <taxon>Myxococcota</taxon>
        <taxon>Myxococcia</taxon>
        <taxon>Myxococcales</taxon>
        <taxon>Cystobacterineae</taxon>
        <taxon>Archangiaceae</taxon>
        <taxon>Hyalangium</taxon>
    </lineage>
</organism>
<dbReference type="InterPro" id="IPR037235">
    <property type="entry name" value="TRCF-like_C_D7"/>
</dbReference>
<keyword evidence="8 13" id="KW-0238">DNA-binding</keyword>
<dbReference type="Proteomes" id="UP000028725">
    <property type="component" value="Unassembled WGS sequence"/>
</dbReference>
<dbReference type="InterPro" id="IPR047112">
    <property type="entry name" value="RecG/Mfd"/>
</dbReference>
<accession>A0A085WUR9</accession>
<dbReference type="NCBIfam" id="TIGR00580">
    <property type="entry name" value="mfd"/>
    <property type="match status" value="1"/>
</dbReference>
<evidence type="ECO:0000256" key="5">
    <source>
        <dbReference type="ARBA" id="ARBA00022801"/>
    </source>
</evidence>
<dbReference type="GO" id="GO:0000716">
    <property type="term" value="P:transcription-coupled nucleotide-excision repair, DNA damage recognition"/>
    <property type="evidence" value="ECO:0007669"/>
    <property type="project" value="UniProtKB-UniRule"/>
</dbReference>
<dbReference type="GO" id="GO:0005524">
    <property type="term" value="F:ATP binding"/>
    <property type="evidence" value="ECO:0007669"/>
    <property type="project" value="UniProtKB-UniRule"/>
</dbReference>
<evidence type="ECO:0000256" key="6">
    <source>
        <dbReference type="ARBA" id="ARBA00022806"/>
    </source>
</evidence>
<dbReference type="InterPro" id="IPR003711">
    <property type="entry name" value="CarD-like/TRCF_RID"/>
</dbReference>
<dbReference type="AlphaFoldDB" id="A0A085WUR9"/>
<dbReference type="InterPro" id="IPR014001">
    <property type="entry name" value="Helicase_ATP-bd"/>
</dbReference>
<feature type="domain" description="Helicase C-terminal" evidence="15">
    <location>
        <begin position="848"/>
        <end position="1002"/>
    </location>
</feature>
<evidence type="ECO:0000256" key="8">
    <source>
        <dbReference type="ARBA" id="ARBA00023125"/>
    </source>
</evidence>
<dbReference type="EMBL" id="JMCB01000002">
    <property type="protein sequence ID" value="KFE71432.1"/>
    <property type="molecule type" value="Genomic_DNA"/>
</dbReference>
<evidence type="ECO:0000259" key="15">
    <source>
        <dbReference type="PROSITE" id="PS51194"/>
    </source>
</evidence>
<dbReference type="Gene3D" id="2.40.10.170">
    <property type="match status" value="1"/>
</dbReference>
<name>A0A085WUR9_9BACT</name>
<feature type="domain" description="Helicase ATP-binding" evidence="14">
    <location>
        <begin position="666"/>
        <end position="827"/>
    </location>
</feature>
<dbReference type="SUPFAM" id="SSF141259">
    <property type="entry name" value="CarD-like"/>
    <property type="match status" value="1"/>
</dbReference>